<dbReference type="PANTHER" id="PTHR44591:SF3">
    <property type="entry name" value="RESPONSE REGULATORY DOMAIN-CONTAINING PROTEIN"/>
    <property type="match status" value="1"/>
</dbReference>
<dbReference type="Pfam" id="PF00072">
    <property type="entry name" value="Response_reg"/>
    <property type="match status" value="1"/>
</dbReference>
<organism evidence="4 5">
    <name type="scientific">Corallincola holothuriorum</name>
    <dbReference type="NCBI Taxonomy" id="2282215"/>
    <lineage>
        <taxon>Bacteria</taxon>
        <taxon>Pseudomonadati</taxon>
        <taxon>Pseudomonadota</taxon>
        <taxon>Gammaproteobacteria</taxon>
        <taxon>Alteromonadales</taxon>
        <taxon>Psychromonadaceae</taxon>
        <taxon>Corallincola</taxon>
    </lineage>
</organism>
<proteinExistence type="predicted"/>
<name>A0A368NP94_9GAMM</name>
<dbReference type="Proteomes" id="UP000252558">
    <property type="component" value="Unassembled WGS sequence"/>
</dbReference>
<dbReference type="InterPro" id="IPR001789">
    <property type="entry name" value="Sig_transdc_resp-reg_receiver"/>
</dbReference>
<dbReference type="RefSeq" id="WP_114336913.1">
    <property type="nucleotide sequence ID" value="NZ_QPID01000002.1"/>
</dbReference>
<dbReference type="SMART" id="SM00448">
    <property type="entry name" value="REC"/>
    <property type="match status" value="1"/>
</dbReference>
<dbReference type="InterPro" id="IPR011006">
    <property type="entry name" value="CheY-like_superfamily"/>
</dbReference>
<sequence length="158" mass="17646">METINIVCVDDQPEVLDAVIKDLSTLAVHFNIEEAESADECLDLLDELEARGELVGLVISDHVMPGTSGVDLLGQISEDGRFAHTKKILLTGQATHKDTINAINAARIDHYFEKPWQVDELTETCRRLLTEFILDQGLDYEEILPALDQPTLYKKLKG</sequence>
<evidence type="ECO:0000313" key="4">
    <source>
        <dbReference type="EMBL" id="RCU51484.1"/>
    </source>
</evidence>
<dbReference type="PANTHER" id="PTHR44591">
    <property type="entry name" value="STRESS RESPONSE REGULATOR PROTEIN 1"/>
    <property type="match status" value="1"/>
</dbReference>
<comment type="caution">
    <text evidence="4">The sequence shown here is derived from an EMBL/GenBank/DDBJ whole genome shotgun (WGS) entry which is preliminary data.</text>
</comment>
<protein>
    <submittedName>
        <fullName evidence="4">Response regulator</fullName>
    </submittedName>
</protein>
<keyword evidence="1 2" id="KW-0597">Phosphoprotein</keyword>
<evidence type="ECO:0000259" key="3">
    <source>
        <dbReference type="PROSITE" id="PS50110"/>
    </source>
</evidence>
<evidence type="ECO:0000256" key="1">
    <source>
        <dbReference type="ARBA" id="ARBA00022553"/>
    </source>
</evidence>
<dbReference type="PROSITE" id="PS50110">
    <property type="entry name" value="RESPONSE_REGULATORY"/>
    <property type="match status" value="1"/>
</dbReference>
<dbReference type="Gene3D" id="3.40.50.2300">
    <property type="match status" value="1"/>
</dbReference>
<dbReference type="InterPro" id="IPR050595">
    <property type="entry name" value="Bact_response_regulator"/>
</dbReference>
<gene>
    <name evidence="4" type="ORF">DU002_03135</name>
</gene>
<keyword evidence="5" id="KW-1185">Reference proteome</keyword>
<dbReference type="EMBL" id="QPID01000002">
    <property type="protein sequence ID" value="RCU51484.1"/>
    <property type="molecule type" value="Genomic_DNA"/>
</dbReference>
<reference evidence="4 5" key="1">
    <citation type="submission" date="2018-07" db="EMBL/GenBank/DDBJ databases">
        <title>Corallincola holothuriorum sp. nov., a new facultative anaerobe isolated from sea cucumber Apostichopus japonicus.</title>
        <authorList>
            <person name="Xia H."/>
        </authorList>
    </citation>
    <scope>NUCLEOTIDE SEQUENCE [LARGE SCALE GENOMIC DNA]</scope>
    <source>
        <strain evidence="4 5">C4</strain>
    </source>
</reference>
<feature type="domain" description="Response regulatory" evidence="3">
    <location>
        <begin position="5"/>
        <end position="129"/>
    </location>
</feature>
<evidence type="ECO:0000256" key="2">
    <source>
        <dbReference type="PROSITE-ProRule" id="PRU00169"/>
    </source>
</evidence>
<dbReference type="OrthoDB" id="9802066at2"/>
<dbReference type="SUPFAM" id="SSF52172">
    <property type="entry name" value="CheY-like"/>
    <property type="match status" value="1"/>
</dbReference>
<dbReference type="GO" id="GO:0000160">
    <property type="term" value="P:phosphorelay signal transduction system"/>
    <property type="evidence" value="ECO:0007669"/>
    <property type="project" value="InterPro"/>
</dbReference>
<accession>A0A368NP94</accession>
<evidence type="ECO:0000313" key="5">
    <source>
        <dbReference type="Proteomes" id="UP000252558"/>
    </source>
</evidence>
<feature type="modified residue" description="4-aspartylphosphate" evidence="2">
    <location>
        <position position="61"/>
    </location>
</feature>
<dbReference type="AlphaFoldDB" id="A0A368NP94"/>